<evidence type="ECO:0000256" key="3">
    <source>
        <dbReference type="ARBA" id="ARBA00022448"/>
    </source>
</evidence>
<dbReference type="Proteomes" id="UP001151088">
    <property type="component" value="Unassembled WGS sequence"/>
</dbReference>
<dbReference type="InterPro" id="IPR008995">
    <property type="entry name" value="Mo/tungstate-bd_C_term_dom"/>
</dbReference>
<dbReference type="InterPro" id="IPR003439">
    <property type="entry name" value="ABC_transporter-like_ATP-bd"/>
</dbReference>
<evidence type="ECO:0000256" key="5">
    <source>
        <dbReference type="ARBA" id="ARBA00022840"/>
    </source>
</evidence>
<keyword evidence="4" id="KW-0547">Nucleotide-binding</keyword>
<dbReference type="InterPro" id="IPR050093">
    <property type="entry name" value="ABC_SmlMolc_Importer"/>
</dbReference>
<reference evidence="7" key="1">
    <citation type="submission" date="2022-08" db="EMBL/GenBank/DDBJ databases">
        <authorList>
            <person name="Li F."/>
        </authorList>
    </citation>
    <scope>NUCLEOTIDE SEQUENCE</scope>
    <source>
        <strain evidence="7">MQZ15Z-1</strain>
    </source>
</reference>
<sequence>MAAAVELEGVNVTFGEFVAVRDANLTIEPGEFFSFLGPSGCGKTTLLRTISGFIEPTRGSVRIGGEDMKGFGPNKRPTALIFQNLALFPMMSVAENIGYGLRVRGVPRHERDEKVKNLLIQVALTEHGHKKVSELSGGQKQRVAIARALAVEPSVLLLDEPLSALDLKLRQHMRAELRAIQKRVGITFIYITHDQGEALTMSDRIAVMNAGVIEQVGDGRAVYAEPRTPFVASFVGENNRIRGRVASVEDGFATLETPLGILKGRNPVGLTPGAEALLFVRPESLALRANGSTVGFEGETLDVAYEGSVTHVTLRVRTGQKITATIGGGAGAPSSNENLRVGFEPKDGLLLALPASH</sequence>
<dbReference type="GO" id="GO:0140359">
    <property type="term" value="F:ABC-type transporter activity"/>
    <property type="evidence" value="ECO:0007669"/>
    <property type="project" value="UniProtKB-ARBA"/>
</dbReference>
<evidence type="ECO:0000259" key="6">
    <source>
        <dbReference type="PROSITE" id="PS50893"/>
    </source>
</evidence>
<keyword evidence="3" id="KW-0813">Transport</keyword>
<keyword evidence="8" id="KW-1185">Reference proteome</keyword>
<dbReference type="Gene3D" id="2.40.50.100">
    <property type="match status" value="1"/>
</dbReference>
<dbReference type="InterPro" id="IPR003593">
    <property type="entry name" value="AAA+_ATPase"/>
</dbReference>
<dbReference type="PANTHER" id="PTHR42781:SF4">
    <property type="entry name" value="SPERMIDINE_PUTRESCINE IMPORT ATP-BINDING PROTEIN POTA"/>
    <property type="match status" value="1"/>
</dbReference>
<evidence type="ECO:0000256" key="4">
    <source>
        <dbReference type="ARBA" id="ARBA00022741"/>
    </source>
</evidence>
<dbReference type="FunFam" id="3.40.50.300:FF:000042">
    <property type="entry name" value="Maltose/maltodextrin ABC transporter, ATP-binding protein"/>
    <property type="match status" value="1"/>
</dbReference>
<dbReference type="EMBL" id="JANTHZ010000002">
    <property type="protein sequence ID" value="MCS0494571.1"/>
    <property type="molecule type" value="Genomic_DNA"/>
</dbReference>
<dbReference type="InterPro" id="IPR027417">
    <property type="entry name" value="P-loop_NTPase"/>
</dbReference>
<dbReference type="PROSITE" id="PS50893">
    <property type="entry name" value="ABC_TRANSPORTER_2"/>
    <property type="match status" value="1"/>
</dbReference>
<dbReference type="GO" id="GO:0016887">
    <property type="term" value="F:ATP hydrolysis activity"/>
    <property type="evidence" value="ECO:0007669"/>
    <property type="project" value="InterPro"/>
</dbReference>
<accession>A0A9X2T347</accession>
<comment type="caution">
    <text evidence="7">The sequence shown here is derived from an EMBL/GenBank/DDBJ whole genome shotgun (WGS) entry which is preliminary data.</text>
</comment>
<organism evidence="7 8">
    <name type="scientific">Ancylobacter mangrovi</name>
    <dbReference type="NCBI Taxonomy" id="2972472"/>
    <lineage>
        <taxon>Bacteria</taxon>
        <taxon>Pseudomonadati</taxon>
        <taxon>Pseudomonadota</taxon>
        <taxon>Alphaproteobacteria</taxon>
        <taxon>Hyphomicrobiales</taxon>
        <taxon>Xanthobacteraceae</taxon>
        <taxon>Ancylobacter</taxon>
    </lineage>
</organism>
<dbReference type="InterPro" id="IPR013611">
    <property type="entry name" value="Transp-assoc_OB_typ2"/>
</dbReference>
<dbReference type="Pfam" id="PF08402">
    <property type="entry name" value="TOBE_2"/>
    <property type="match status" value="1"/>
</dbReference>
<comment type="similarity">
    <text evidence="2">Belongs to the ABC transporter superfamily.</text>
</comment>
<gene>
    <name evidence="7" type="ORF">NVS89_05635</name>
</gene>
<protein>
    <submittedName>
        <fullName evidence="7">ABC transporter ATP-binding protein</fullName>
    </submittedName>
</protein>
<name>A0A9X2T347_9HYPH</name>
<evidence type="ECO:0000313" key="7">
    <source>
        <dbReference type="EMBL" id="MCS0494571.1"/>
    </source>
</evidence>
<dbReference type="PROSITE" id="PS00211">
    <property type="entry name" value="ABC_TRANSPORTER_1"/>
    <property type="match status" value="1"/>
</dbReference>
<dbReference type="AlphaFoldDB" id="A0A9X2T347"/>
<keyword evidence="5 7" id="KW-0067">ATP-binding</keyword>
<dbReference type="RefSeq" id="WP_258731590.1">
    <property type="nucleotide sequence ID" value="NZ_JANTHZ010000002.1"/>
</dbReference>
<dbReference type="SMART" id="SM00382">
    <property type="entry name" value="AAA"/>
    <property type="match status" value="1"/>
</dbReference>
<proteinExistence type="inferred from homology"/>
<evidence type="ECO:0000313" key="8">
    <source>
        <dbReference type="Proteomes" id="UP001151088"/>
    </source>
</evidence>
<dbReference type="GO" id="GO:0043190">
    <property type="term" value="C:ATP-binding cassette (ABC) transporter complex"/>
    <property type="evidence" value="ECO:0007669"/>
    <property type="project" value="InterPro"/>
</dbReference>
<evidence type="ECO:0000256" key="2">
    <source>
        <dbReference type="ARBA" id="ARBA00005417"/>
    </source>
</evidence>
<dbReference type="InterPro" id="IPR017871">
    <property type="entry name" value="ABC_transporter-like_CS"/>
</dbReference>
<dbReference type="GO" id="GO:0005524">
    <property type="term" value="F:ATP binding"/>
    <property type="evidence" value="ECO:0007669"/>
    <property type="project" value="UniProtKB-KW"/>
</dbReference>
<feature type="domain" description="ABC transporter" evidence="6">
    <location>
        <begin position="5"/>
        <end position="235"/>
    </location>
</feature>
<dbReference type="Gene3D" id="3.40.50.300">
    <property type="entry name" value="P-loop containing nucleotide triphosphate hydrolases"/>
    <property type="match status" value="1"/>
</dbReference>
<evidence type="ECO:0000256" key="1">
    <source>
        <dbReference type="ARBA" id="ARBA00004417"/>
    </source>
</evidence>
<dbReference type="SUPFAM" id="SSF50331">
    <property type="entry name" value="MOP-like"/>
    <property type="match status" value="1"/>
</dbReference>
<dbReference type="SUPFAM" id="SSF52540">
    <property type="entry name" value="P-loop containing nucleoside triphosphate hydrolases"/>
    <property type="match status" value="1"/>
</dbReference>
<dbReference type="Pfam" id="PF00005">
    <property type="entry name" value="ABC_tran"/>
    <property type="match status" value="1"/>
</dbReference>
<dbReference type="PANTHER" id="PTHR42781">
    <property type="entry name" value="SPERMIDINE/PUTRESCINE IMPORT ATP-BINDING PROTEIN POTA"/>
    <property type="match status" value="1"/>
</dbReference>
<comment type="subcellular location">
    <subcellularLocation>
        <location evidence="1">Cell inner membrane</location>
        <topology evidence="1">Peripheral membrane protein</topology>
    </subcellularLocation>
</comment>